<dbReference type="AlphaFoldDB" id="A0AAD8M8A1"/>
<evidence type="ECO:0000313" key="2">
    <source>
        <dbReference type="EMBL" id="KAK1363334.1"/>
    </source>
</evidence>
<gene>
    <name evidence="2" type="ORF">POM88_038895</name>
</gene>
<sequence length="101" mass="11118">MLLIKNAKAIDSITLKLKPSRLPQNQVPAREYAFESKVKLTAAKKIHGKPFGCGVILGGYDIDGPQLYMIKPSGVSYKYYGIATGKGRQAAKTYVDQLWIS</sequence>
<protein>
    <submittedName>
        <fullName evidence="2">Uncharacterized protein</fullName>
    </submittedName>
</protein>
<comment type="caution">
    <text evidence="2">The sequence shown here is derived from an EMBL/GenBank/DDBJ whole genome shotgun (WGS) entry which is preliminary data.</text>
</comment>
<accession>A0AAD8M8A1</accession>
<dbReference type="Proteomes" id="UP001237642">
    <property type="component" value="Unassembled WGS sequence"/>
</dbReference>
<name>A0AAD8M8A1_9APIA</name>
<dbReference type="PANTHER" id="PTHR11599">
    <property type="entry name" value="PROTEASOME SUBUNIT ALPHA/BETA"/>
    <property type="match status" value="1"/>
</dbReference>
<keyword evidence="1" id="KW-0647">Proteasome</keyword>
<dbReference type="Pfam" id="PF00227">
    <property type="entry name" value="Proteasome"/>
    <property type="match status" value="1"/>
</dbReference>
<dbReference type="GO" id="GO:0051603">
    <property type="term" value="P:proteolysis involved in protein catabolic process"/>
    <property type="evidence" value="ECO:0007669"/>
    <property type="project" value="InterPro"/>
</dbReference>
<reference evidence="2" key="2">
    <citation type="submission" date="2023-05" db="EMBL/GenBank/DDBJ databases">
        <authorList>
            <person name="Schelkunov M.I."/>
        </authorList>
    </citation>
    <scope>NUCLEOTIDE SEQUENCE</scope>
    <source>
        <strain evidence="2">Hsosn_3</strain>
        <tissue evidence="2">Leaf</tissue>
    </source>
</reference>
<keyword evidence="3" id="KW-1185">Reference proteome</keyword>
<dbReference type="EMBL" id="JAUIZM010000009">
    <property type="protein sequence ID" value="KAK1363334.1"/>
    <property type="molecule type" value="Genomic_DNA"/>
</dbReference>
<dbReference type="GO" id="GO:0005839">
    <property type="term" value="C:proteasome core complex"/>
    <property type="evidence" value="ECO:0007669"/>
    <property type="project" value="InterPro"/>
</dbReference>
<organism evidence="2 3">
    <name type="scientific">Heracleum sosnowskyi</name>
    <dbReference type="NCBI Taxonomy" id="360622"/>
    <lineage>
        <taxon>Eukaryota</taxon>
        <taxon>Viridiplantae</taxon>
        <taxon>Streptophyta</taxon>
        <taxon>Embryophyta</taxon>
        <taxon>Tracheophyta</taxon>
        <taxon>Spermatophyta</taxon>
        <taxon>Magnoliopsida</taxon>
        <taxon>eudicotyledons</taxon>
        <taxon>Gunneridae</taxon>
        <taxon>Pentapetalae</taxon>
        <taxon>asterids</taxon>
        <taxon>campanulids</taxon>
        <taxon>Apiales</taxon>
        <taxon>Apiaceae</taxon>
        <taxon>Apioideae</taxon>
        <taxon>apioid superclade</taxon>
        <taxon>Tordylieae</taxon>
        <taxon>Tordyliinae</taxon>
        <taxon>Heracleum</taxon>
    </lineage>
</organism>
<proteinExistence type="predicted"/>
<dbReference type="Gene3D" id="3.60.20.10">
    <property type="entry name" value="Glutamine Phosphoribosylpyrophosphate, subunit 1, domain 1"/>
    <property type="match status" value="1"/>
</dbReference>
<dbReference type="InterPro" id="IPR001353">
    <property type="entry name" value="Proteasome_sua/b"/>
</dbReference>
<evidence type="ECO:0000313" key="3">
    <source>
        <dbReference type="Proteomes" id="UP001237642"/>
    </source>
</evidence>
<dbReference type="InterPro" id="IPR050115">
    <property type="entry name" value="Proteasome_alpha"/>
</dbReference>
<dbReference type="SUPFAM" id="SSF56235">
    <property type="entry name" value="N-terminal nucleophile aminohydrolases (Ntn hydrolases)"/>
    <property type="match status" value="1"/>
</dbReference>
<evidence type="ECO:0000256" key="1">
    <source>
        <dbReference type="ARBA" id="ARBA00022942"/>
    </source>
</evidence>
<reference evidence="2" key="1">
    <citation type="submission" date="2023-02" db="EMBL/GenBank/DDBJ databases">
        <title>Genome of toxic invasive species Heracleum sosnowskyi carries increased number of genes despite the absence of recent whole-genome duplications.</title>
        <authorList>
            <person name="Schelkunov M."/>
            <person name="Shtratnikova V."/>
            <person name="Makarenko M."/>
            <person name="Klepikova A."/>
            <person name="Omelchenko D."/>
            <person name="Novikova G."/>
            <person name="Obukhova E."/>
            <person name="Bogdanov V."/>
            <person name="Penin A."/>
            <person name="Logacheva M."/>
        </authorList>
    </citation>
    <scope>NUCLEOTIDE SEQUENCE</scope>
    <source>
        <strain evidence="2">Hsosn_3</strain>
        <tissue evidence="2">Leaf</tissue>
    </source>
</reference>
<dbReference type="InterPro" id="IPR029055">
    <property type="entry name" value="Ntn_hydrolases_N"/>
</dbReference>